<protein>
    <recommendedName>
        <fullName evidence="2">SCP domain-containing protein</fullName>
    </recommendedName>
</protein>
<evidence type="ECO:0000313" key="4">
    <source>
        <dbReference type="Proteomes" id="UP000179642"/>
    </source>
</evidence>
<gene>
    <name evidence="3" type="ORF">BIV23_14410</name>
</gene>
<reference evidence="3 4" key="1">
    <citation type="submission" date="2016-10" db="EMBL/GenBank/DDBJ databases">
        <title>Genome sequence of Streptomyces sp. MUSC 1.</title>
        <authorList>
            <person name="Lee L.-H."/>
            <person name="Ser H.-L."/>
            <person name="Law J.W.-F."/>
        </authorList>
    </citation>
    <scope>NUCLEOTIDE SEQUENCE [LARGE SCALE GENOMIC DNA]</scope>
    <source>
        <strain evidence="3 4">MUSC 1</strain>
    </source>
</reference>
<dbReference type="PANTHER" id="PTHR31157:SF1">
    <property type="entry name" value="SCP DOMAIN-CONTAINING PROTEIN"/>
    <property type="match status" value="1"/>
</dbReference>
<dbReference type="Gene3D" id="3.40.33.10">
    <property type="entry name" value="CAP"/>
    <property type="match status" value="1"/>
</dbReference>
<dbReference type="InterPro" id="IPR035940">
    <property type="entry name" value="CAP_sf"/>
</dbReference>
<dbReference type="SUPFAM" id="SSF55797">
    <property type="entry name" value="PR-1-like"/>
    <property type="match status" value="1"/>
</dbReference>
<dbReference type="PANTHER" id="PTHR31157">
    <property type="entry name" value="SCP DOMAIN-CONTAINING PROTEIN"/>
    <property type="match status" value="1"/>
</dbReference>
<dbReference type="AlphaFoldDB" id="A0A1S2QHP6"/>
<evidence type="ECO:0000259" key="2">
    <source>
        <dbReference type="Pfam" id="PF00188"/>
    </source>
</evidence>
<feature type="domain" description="SCP" evidence="2">
    <location>
        <begin position="25"/>
        <end position="136"/>
    </location>
</feature>
<evidence type="ECO:0000256" key="1">
    <source>
        <dbReference type="SAM" id="MobiDB-lite"/>
    </source>
</evidence>
<dbReference type="EMBL" id="MLYO01000024">
    <property type="protein sequence ID" value="OIK05167.1"/>
    <property type="molecule type" value="Genomic_DNA"/>
</dbReference>
<evidence type="ECO:0000313" key="3">
    <source>
        <dbReference type="EMBL" id="OIK05167.1"/>
    </source>
</evidence>
<dbReference type="InterPro" id="IPR014044">
    <property type="entry name" value="CAP_dom"/>
</dbReference>
<keyword evidence="4" id="KW-1185">Reference proteome</keyword>
<dbReference type="Proteomes" id="UP000179642">
    <property type="component" value="Unassembled WGS sequence"/>
</dbReference>
<organism evidence="3 4">
    <name type="scientific">Streptomyces monashensis</name>
    <dbReference type="NCBI Taxonomy" id="1678012"/>
    <lineage>
        <taxon>Bacteria</taxon>
        <taxon>Bacillati</taxon>
        <taxon>Actinomycetota</taxon>
        <taxon>Actinomycetes</taxon>
        <taxon>Kitasatosporales</taxon>
        <taxon>Streptomycetaceae</taxon>
        <taxon>Streptomyces</taxon>
    </lineage>
</organism>
<dbReference type="Pfam" id="PF00188">
    <property type="entry name" value="CAP"/>
    <property type="match status" value="1"/>
</dbReference>
<feature type="region of interest" description="Disordered" evidence="1">
    <location>
        <begin position="49"/>
        <end position="76"/>
    </location>
</feature>
<proteinExistence type="predicted"/>
<name>A0A1S2QHP6_9ACTN</name>
<comment type="caution">
    <text evidence="3">The sequence shown here is derived from an EMBL/GenBank/DDBJ whole genome shotgun (WGS) entry which is preliminary data.</text>
</comment>
<accession>A0A1S2QHP6</accession>
<sequence>MSCAPPAWAGPAAPSSPAWGDDVVSALNRLRAEAGCAAVRPRVSLRRAARAHTSDMAAHRHLTHTGTDGSAPQDRMRTAGYRPVATGETIEVGPADAGAAVAAWMAGPPHRAILLTCRYTDAGTGVADGPDGTWWTLVPASHG</sequence>
<dbReference type="CDD" id="cd05379">
    <property type="entry name" value="CAP_bacterial"/>
    <property type="match status" value="1"/>
</dbReference>